<evidence type="ECO:0000256" key="4">
    <source>
        <dbReference type="ARBA" id="ARBA00022679"/>
    </source>
</evidence>
<dbReference type="InterPro" id="IPR058679">
    <property type="entry name" value="RlmG_N"/>
</dbReference>
<keyword evidence="4 7" id="KW-0808">Transferase</keyword>
<dbReference type="OrthoDB" id="29650at2"/>
<evidence type="ECO:0000259" key="6">
    <source>
        <dbReference type="Pfam" id="PF26049"/>
    </source>
</evidence>
<feature type="domain" description="Methyltransferase small" evidence="5">
    <location>
        <begin position="211"/>
        <end position="380"/>
    </location>
</feature>
<comment type="caution">
    <text evidence="7">The sequence shown here is derived from an EMBL/GenBank/DDBJ whole genome shotgun (WGS) entry which is preliminary data.</text>
</comment>
<dbReference type="CDD" id="cd02440">
    <property type="entry name" value="AdoMet_MTases"/>
    <property type="match status" value="1"/>
</dbReference>
<dbReference type="AlphaFoldDB" id="A0A495FM37"/>
<sequence>MADTNFESLFARLRRFPDVEAANLQAWDATDKLLLETAVEMHAAAMPHPGARLAVVGDRYGALTLGALTLGAPNLGEGGVRVHQDLITGERALRSNADALGIDANFEQLPLGAELLDGASLVLLQLPRSLAELEEIADAVARYAAPDVVLVAGGRVKHMSLGMNAVLARYFEDVQPQLARQKSRLLLARRPKPVPAVPPFPVTGTNEELGLAVCARGAVFAGTGLDIGTRFLLDFLPQMPPVTHAIDLGCGTGILAAMYARANPAARVTATDRSAAAIDSALATARANGLDARIDVLQDDAMSSLPDASADLILLNPPFHLEAAVHAGAGIKLIEAAGRVLAPGGELWTVFNSHLHYRPALERLIGPTREVGRNPKFTVTASVRGPHT</sequence>
<organism evidence="7 8">
    <name type="scientific">Arthrobacter oryzae</name>
    <dbReference type="NCBI Taxonomy" id="409290"/>
    <lineage>
        <taxon>Bacteria</taxon>
        <taxon>Bacillati</taxon>
        <taxon>Actinomycetota</taxon>
        <taxon>Actinomycetes</taxon>
        <taxon>Micrococcales</taxon>
        <taxon>Micrococcaceae</taxon>
        <taxon>Arthrobacter</taxon>
    </lineage>
</organism>
<dbReference type="RefSeq" id="WP_120949939.1">
    <property type="nucleotide sequence ID" value="NZ_RBIR01000001.1"/>
</dbReference>
<dbReference type="Proteomes" id="UP000276055">
    <property type="component" value="Unassembled WGS sequence"/>
</dbReference>
<dbReference type="Gene3D" id="3.40.50.150">
    <property type="entry name" value="Vaccinia Virus protein VP39"/>
    <property type="match status" value="2"/>
</dbReference>
<dbReference type="InterPro" id="IPR007848">
    <property type="entry name" value="Small_mtfrase_dom"/>
</dbReference>
<evidence type="ECO:0000256" key="3">
    <source>
        <dbReference type="ARBA" id="ARBA00022603"/>
    </source>
</evidence>
<evidence type="ECO:0000256" key="2">
    <source>
        <dbReference type="ARBA" id="ARBA00022552"/>
    </source>
</evidence>
<dbReference type="PANTHER" id="PTHR47816:SF5">
    <property type="entry name" value="RIBOSOMAL RNA LARGE SUBUNIT METHYLTRANSFERASE G"/>
    <property type="match status" value="1"/>
</dbReference>
<dbReference type="Pfam" id="PF05175">
    <property type="entry name" value="MTS"/>
    <property type="match status" value="1"/>
</dbReference>
<accession>A0A495FM37</accession>
<dbReference type="SUPFAM" id="SSF53335">
    <property type="entry name" value="S-adenosyl-L-methionine-dependent methyltransferases"/>
    <property type="match status" value="1"/>
</dbReference>
<evidence type="ECO:0000256" key="1">
    <source>
        <dbReference type="ARBA" id="ARBA00022490"/>
    </source>
</evidence>
<dbReference type="InterPro" id="IPR046977">
    <property type="entry name" value="RsmC/RlmG"/>
</dbReference>
<dbReference type="PANTHER" id="PTHR47816">
    <property type="entry name" value="RIBOSOMAL RNA SMALL SUBUNIT METHYLTRANSFERASE C"/>
    <property type="match status" value="1"/>
</dbReference>
<reference evidence="7 8" key="1">
    <citation type="submission" date="2018-10" db="EMBL/GenBank/DDBJ databases">
        <title>Genomic Encyclopedia of Type Strains, Phase IV (KMG-IV): sequencing the most valuable type-strain genomes for metagenomic binning, comparative biology and taxonomic classification.</title>
        <authorList>
            <person name="Goeker M."/>
        </authorList>
    </citation>
    <scope>NUCLEOTIDE SEQUENCE [LARGE SCALE GENOMIC DNA]</scope>
    <source>
        <strain evidence="7 8">DSM 25586</strain>
    </source>
</reference>
<protein>
    <submittedName>
        <fullName evidence="7">16S rRNA (Guanine1207-N2)-methyltransferase</fullName>
    </submittedName>
</protein>
<keyword evidence="1" id="KW-0963">Cytoplasm</keyword>
<gene>
    <name evidence="7" type="ORF">C8D78_0092</name>
</gene>
<dbReference type="PROSITE" id="PS00092">
    <property type="entry name" value="N6_MTASE"/>
    <property type="match status" value="1"/>
</dbReference>
<evidence type="ECO:0000259" key="5">
    <source>
        <dbReference type="Pfam" id="PF05175"/>
    </source>
</evidence>
<dbReference type="GO" id="GO:0008757">
    <property type="term" value="F:S-adenosylmethionine-dependent methyltransferase activity"/>
    <property type="evidence" value="ECO:0007669"/>
    <property type="project" value="InterPro"/>
</dbReference>
<evidence type="ECO:0000313" key="8">
    <source>
        <dbReference type="Proteomes" id="UP000276055"/>
    </source>
</evidence>
<dbReference type="GO" id="GO:0032259">
    <property type="term" value="P:methylation"/>
    <property type="evidence" value="ECO:0007669"/>
    <property type="project" value="UniProtKB-KW"/>
</dbReference>
<evidence type="ECO:0000313" key="7">
    <source>
        <dbReference type="EMBL" id="RKR29777.1"/>
    </source>
</evidence>
<dbReference type="InterPro" id="IPR002052">
    <property type="entry name" value="DNA_methylase_N6_adenine_CS"/>
</dbReference>
<keyword evidence="3 7" id="KW-0489">Methyltransferase</keyword>
<dbReference type="GO" id="GO:0008170">
    <property type="term" value="F:N-methyltransferase activity"/>
    <property type="evidence" value="ECO:0007669"/>
    <property type="project" value="UniProtKB-ARBA"/>
</dbReference>
<name>A0A495FM37_9MICC</name>
<dbReference type="EMBL" id="RBIR01000001">
    <property type="protein sequence ID" value="RKR29777.1"/>
    <property type="molecule type" value="Genomic_DNA"/>
</dbReference>
<proteinExistence type="predicted"/>
<dbReference type="InterPro" id="IPR029063">
    <property type="entry name" value="SAM-dependent_MTases_sf"/>
</dbReference>
<dbReference type="GO" id="GO:0006364">
    <property type="term" value="P:rRNA processing"/>
    <property type="evidence" value="ECO:0007669"/>
    <property type="project" value="UniProtKB-KW"/>
</dbReference>
<feature type="domain" description="RlmG N-terminal" evidence="6">
    <location>
        <begin position="6"/>
        <end position="189"/>
    </location>
</feature>
<dbReference type="Pfam" id="PF26049">
    <property type="entry name" value="RLMG_N"/>
    <property type="match status" value="1"/>
</dbReference>
<dbReference type="GO" id="GO:0003676">
    <property type="term" value="F:nucleic acid binding"/>
    <property type="evidence" value="ECO:0007669"/>
    <property type="project" value="InterPro"/>
</dbReference>
<keyword evidence="2" id="KW-0698">rRNA processing</keyword>